<dbReference type="EMBL" id="NAJP01000239">
    <property type="protein sequence ID" value="TKA23042.1"/>
    <property type="molecule type" value="Genomic_DNA"/>
</dbReference>
<reference evidence="2 3" key="1">
    <citation type="submission" date="2017-03" db="EMBL/GenBank/DDBJ databases">
        <title>Genomes of endolithic fungi from Antarctica.</title>
        <authorList>
            <person name="Coleine C."/>
            <person name="Masonjones S."/>
            <person name="Stajich J.E."/>
        </authorList>
    </citation>
    <scope>NUCLEOTIDE SEQUENCE [LARGE SCALE GENOMIC DNA]</scope>
    <source>
        <strain evidence="2 3">CCFEE 5311</strain>
    </source>
</reference>
<sequence length="140" mass="14930">MFYLHYLQSVCTRRHWPAPLYETSRDPQNNGWLCKVRVNNREYSTPTPYLHESQAREGAATNAYMICRNFSHNDGMYPGQRPGQKDAKGGAVQGLPAPIGTGRRGGKGGERGRGGSVGEGSGSEEGGGGGTSSSGGESPR</sequence>
<gene>
    <name evidence="2" type="ORF">B0A54_17954</name>
</gene>
<accession>A0A4U0TMR9</accession>
<evidence type="ECO:0008006" key="4">
    <source>
        <dbReference type="Google" id="ProtNLM"/>
    </source>
</evidence>
<evidence type="ECO:0000256" key="1">
    <source>
        <dbReference type="SAM" id="MobiDB-lite"/>
    </source>
</evidence>
<feature type="non-terminal residue" evidence="2">
    <location>
        <position position="140"/>
    </location>
</feature>
<comment type="caution">
    <text evidence="2">The sequence shown here is derived from an EMBL/GenBank/DDBJ whole genome shotgun (WGS) entry which is preliminary data.</text>
</comment>
<protein>
    <recommendedName>
        <fullName evidence="4">DRBM domain-containing protein</fullName>
    </recommendedName>
</protein>
<feature type="compositionally biased region" description="Gly residues" evidence="1">
    <location>
        <begin position="114"/>
        <end position="133"/>
    </location>
</feature>
<dbReference type="AlphaFoldDB" id="A0A4U0TMR9"/>
<dbReference type="OrthoDB" id="5274873at2759"/>
<feature type="region of interest" description="Disordered" evidence="1">
    <location>
        <begin position="72"/>
        <end position="140"/>
    </location>
</feature>
<dbReference type="Gene3D" id="3.30.160.20">
    <property type="match status" value="1"/>
</dbReference>
<organism evidence="2 3">
    <name type="scientific">Friedmanniomyces endolithicus</name>
    <dbReference type="NCBI Taxonomy" id="329885"/>
    <lineage>
        <taxon>Eukaryota</taxon>
        <taxon>Fungi</taxon>
        <taxon>Dikarya</taxon>
        <taxon>Ascomycota</taxon>
        <taxon>Pezizomycotina</taxon>
        <taxon>Dothideomycetes</taxon>
        <taxon>Dothideomycetidae</taxon>
        <taxon>Mycosphaerellales</taxon>
        <taxon>Teratosphaeriaceae</taxon>
        <taxon>Friedmanniomyces</taxon>
    </lineage>
</organism>
<proteinExistence type="predicted"/>
<evidence type="ECO:0000313" key="3">
    <source>
        <dbReference type="Proteomes" id="UP000310066"/>
    </source>
</evidence>
<dbReference type="Proteomes" id="UP000310066">
    <property type="component" value="Unassembled WGS sequence"/>
</dbReference>
<evidence type="ECO:0000313" key="2">
    <source>
        <dbReference type="EMBL" id="TKA23042.1"/>
    </source>
</evidence>
<name>A0A4U0TMR9_9PEZI</name>
<dbReference type="SUPFAM" id="SSF54768">
    <property type="entry name" value="dsRNA-binding domain-like"/>
    <property type="match status" value="1"/>
</dbReference>